<sequence>MPLPVRSSAERPKSLRDYAYGQLRDAIVSGELAPGERLRDPELEQWLGVSRTPIREAIARLEAAGLVHTRRAKQTVVAPLDTRTALAAQRIAAALHELAVRDAVAQLTAADLDEMRAANARFASALRARDVGAAIAADDEFHDVAVRASANPLLPGLLEQVTPLLRRLERARFGSLAGRGSVADHDRIIELCAAGLPAEAAAAARDNWSTLGRLLHLDDESTTTPT</sequence>
<dbReference type="SUPFAM" id="SSF48008">
    <property type="entry name" value="GntR ligand-binding domain-like"/>
    <property type="match status" value="1"/>
</dbReference>
<dbReference type="CDD" id="cd07377">
    <property type="entry name" value="WHTH_GntR"/>
    <property type="match status" value="1"/>
</dbReference>
<dbReference type="AlphaFoldDB" id="A0A3M8AMZ2"/>
<dbReference type="InterPro" id="IPR008920">
    <property type="entry name" value="TF_FadR/GntR_C"/>
</dbReference>
<dbReference type="GO" id="GO:0003700">
    <property type="term" value="F:DNA-binding transcription factor activity"/>
    <property type="evidence" value="ECO:0007669"/>
    <property type="project" value="InterPro"/>
</dbReference>
<dbReference type="Pfam" id="PF07729">
    <property type="entry name" value="FCD"/>
    <property type="match status" value="1"/>
</dbReference>
<dbReference type="OrthoDB" id="8680240at2"/>
<comment type="caution">
    <text evidence="5">The sequence shown here is derived from an EMBL/GenBank/DDBJ whole genome shotgun (WGS) entry which is preliminary data.</text>
</comment>
<dbReference type="SUPFAM" id="SSF46785">
    <property type="entry name" value="Winged helix' DNA-binding domain"/>
    <property type="match status" value="1"/>
</dbReference>
<evidence type="ECO:0000256" key="1">
    <source>
        <dbReference type="ARBA" id="ARBA00023015"/>
    </source>
</evidence>
<name>A0A3M8AMZ2_9MICO</name>
<keyword evidence="2" id="KW-0238">DNA-binding</keyword>
<dbReference type="Proteomes" id="UP000275048">
    <property type="component" value="Unassembled WGS sequence"/>
</dbReference>
<proteinExistence type="predicted"/>
<gene>
    <name evidence="5" type="ORF">EDM22_01540</name>
</gene>
<protein>
    <submittedName>
        <fullName evidence="5">GntR family transcriptional regulator</fullName>
    </submittedName>
</protein>
<dbReference type="Gene3D" id="1.20.120.530">
    <property type="entry name" value="GntR ligand-binding domain-like"/>
    <property type="match status" value="1"/>
</dbReference>
<organism evidence="5 6">
    <name type="scientific">Agromyces tardus</name>
    <dbReference type="NCBI Taxonomy" id="2583849"/>
    <lineage>
        <taxon>Bacteria</taxon>
        <taxon>Bacillati</taxon>
        <taxon>Actinomycetota</taxon>
        <taxon>Actinomycetes</taxon>
        <taxon>Micrococcales</taxon>
        <taxon>Microbacteriaceae</taxon>
        <taxon>Agromyces</taxon>
    </lineage>
</organism>
<evidence type="ECO:0000256" key="2">
    <source>
        <dbReference type="ARBA" id="ARBA00023125"/>
    </source>
</evidence>
<dbReference type="Gene3D" id="1.10.10.10">
    <property type="entry name" value="Winged helix-like DNA-binding domain superfamily/Winged helix DNA-binding domain"/>
    <property type="match status" value="1"/>
</dbReference>
<dbReference type="InterPro" id="IPR000524">
    <property type="entry name" value="Tscrpt_reg_HTH_GntR"/>
</dbReference>
<dbReference type="InterPro" id="IPR011711">
    <property type="entry name" value="GntR_C"/>
</dbReference>
<dbReference type="PROSITE" id="PS50949">
    <property type="entry name" value="HTH_GNTR"/>
    <property type="match status" value="1"/>
</dbReference>
<keyword evidence="1" id="KW-0805">Transcription regulation</keyword>
<dbReference type="Pfam" id="PF00392">
    <property type="entry name" value="GntR"/>
    <property type="match status" value="1"/>
</dbReference>
<evidence type="ECO:0000313" key="6">
    <source>
        <dbReference type="Proteomes" id="UP000275048"/>
    </source>
</evidence>
<keyword evidence="6" id="KW-1185">Reference proteome</keyword>
<feature type="domain" description="HTH gntR-type" evidence="4">
    <location>
        <begin position="13"/>
        <end position="80"/>
    </location>
</feature>
<dbReference type="PANTHER" id="PTHR43537:SF49">
    <property type="entry name" value="TRANSCRIPTIONAL REGULATORY PROTEIN"/>
    <property type="match status" value="1"/>
</dbReference>
<dbReference type="SMART" id="SM00345">
    <property type="entry name" value="HTH_GNTR"/>
    <property type="match status" value="1"/>
</dbReference>
<evidence type="ECO:0000259" key="4">
    <source>
        <dbReference type="PROSITE" id="PS50949"/>
    </source>
</evidence>
<accession>A0A3M8AMZ2</accession>
<keyword evidence="3" id="KW-0804">Transcription</keyword>
<reference evidence="5 6" key="1">
    <citation type="submission" date="2018-10" db="EMBL/GenBank/DDBJ databases">
        <title>Isolation, diversity and antibacterial activity of antinobacteria from the wheat rhizosphere soil.</title>
        <authorList>
            <person name="Sun T."/>
        </authorList>
    </citation>
    <scope>NUCLEOTIDE SEQUENCE [LARGE SCALE GENOMIC DNA]</scope>
    <source>
        <strain evidence="5 6">SJ-23</strain>
    </source>
</reference>
<dbReference type="InterPro" id="IPR036390">
    <property type="entry name" value="WH_DNA-bd_sf"/>
</dbReference>
<dbReference type="InterPro" id="IPR036388">
    <property type="entry name" value="WH-like_DNA-bd_sf"/>
</dbReference>
<evidence type="ECO:0000256" key="3">
    <source>
        <dbReference type="ARBA" id="ARBA00023163"/>
    </source>
</evidence>
<dbReference type="SMART" id="SM00895">
    <property type="entry name" value="FCD"/>
    <property type="match status" value="1"/>
</dbReference>
<dbReference type="GO" id="GO:0003677">
    <property type="term" value="F:DNA binding"/>
    <property type="evidence" value="ECO:0007669"/>
    <property type="project" value="UniProtKB-KW"/>
</dbReference>
<dbReference type="PANTHER" id="PTHR43537">
    <property type="entry name" value="TRANSCRIPTIONAL REGULATOR, GNTR FAMILY"/>
    <property type="match status" value="1"/>
</dbReference>
<evidence type="ECO:0000313" key="5">
    <source>
        <dbReference type="EMBL" id="RNB52409.1"/>
    </source>
</evidence>
<dbReference type="RefSeq" id="WP_122935245.1">
    <property type="nucleotide sequence ID" value="NZ_JBHSNT010000007.1"/>
</dbReference>
<dbReference type="EMBL" id="RHHB01000001">
    <property type="protein sequence ID" value="RNB52409.1"/>
    <property type="molecule type" value="Genomic_DNA"/>
</dbReference>